<evidence type="ECO:0000259" key="8">
    <source>
        <dbReference type="PROSITE" id="PS50885"/>
    </source>
</evidence>
<dbReference type="Pfam" id="PF00672">
    <property type="entry name" value="HAMP"/>
    <property type="match status" value="1"/>
</dbReference>
<gene>
    <name evidence="9" type="ORF">GCM10007420_24390</name>
</gene>
<feature type="domain" description="HAMP" evidence="8">
    <location>
        <begin position="209"/>
        <end position="262"/>
    </location>
</feature>
<dbReference type="PRINTS" id="PR00260">
    <property type="entry name" value="CHEMTRNSDUCR"/>
</dbReference>
<evidence type="ECO:0000256" key="3">
    <source>
        <dbReference type="PROSITE-ProRule" id="PRU00284"/>
    </source>
</evidence>
<accession>A0ABQ1XZ97</accession>
<dbReference type="InterPro" id="IPR003660">
    <property type="entry name" value="HAMP_dom"/>
</dbReference>
<organism evidence="9 10">
    <name type="scientific">Glycocaulis albus</name>
    <dbReference type="NCBI Taxonomy" id="1382801"/>
    <lineage>
        <taxon>Bacteria</taxon>
        <taxon>Pseudomonadati</taxon>
        <taxon>Pseudomonadota</taxon>
        <taxon>Alphaproteobacteria</taxon>
        <taxon>Maricaulales</taxon>
        <taxon>Maricaulaceae</taxon>
        <taxon>Glycocaulis</taxon>
    </lineage>
</organism>
<feature type="transmembrane region" description="Helical" evidence="6">
    <location>
        <begin position="185"/>
        <end position="208"/>
    </location>
</feature>
<evidence type="ECO:0000259" key="7">
    <source>
        <dbReference type="PROSITE" id="PS50111"/>
    </source>
</evidence>
<reference evidence="10" key="1">
    <citation type="journal article" date="2019" name="Int. J. Syst. Evol. Microbiol.">
        <title>The Global Catalogue of Microorganisms (GCM) 10K type strain sequencing project: providing services to taxonomists for standard genome sequencing and annotation.</title>
        <authorList>
            <consortium name="The Broad Institute Genomics Platform"/>
            <consortium name="The Broad Institute Genome Sequencing Center for Infectious Disease"/>
            <person name="Wu L."/>
            <person name="Ma J."/>
        </authorList>
    </citation>
    <scope>NUCLEOTIDE SEQUENCE [LARGE SCALE GENOMIC DNA]</scope>
    <source>
        <strain evidence="10">CGMCC 1.12766</strain>
    </source>
</reference>
<comment type="similarity">
    <text evidence="2">Belongs to the methyl-accepting chemotaxis (MCP) protein family.</text>
</comment>
<evidence type="ECO:0000313" key="10">
    <source>
        <dbReference type="Proteomes" id="UP000648722"/>
    </source>
</evidence>
<feature type="region of interest" description="Disordered" evidence="5">
    <location>
        <begin position="324"/>
        <end position="343"/>
    </location>
</feature>
<feature type="domain" description="Methyl-accepting transducer" evidence="7">
    <location>
        <begin position="303"/>
        <end position="525"/>
    </location>
</feature>
<comment type="caution">
    <text evidence="9">The sequence shown here is derived from an EMBL/GenBank/DDBJ whole genome shotgun (WGS) entry which is preliminary data.</text>
</comment>
<dbReference type="Proteomes" id="UP000648722">
    <property type="component" value="Unassembled WGS sequence"/>
</dbReference>
<dbReference type="PANTHER" id="PTHR32089:SF112">
    <property type="entry name" value="LYSOZYME-LIKE PROTEIN-RELATED"/>
    <property type="match status" value="1"/>
</dbReference>
<dbReference type="Gene3D" id="6.10.340.10">
    <property type="match status" value="1"/>
</dbReference>
<dbReference type="SMART" id="SM00283">
    <property type="entry name" value="MA"/>
    <property type="match status" value="1"/>
</dbReference>
<dbReference type="RefSeq" id="WP_188452875.1">
    <property type="nucleotide sequence ID" value="NZ_BMFS01000013.1"/>
</dbReference>
<evidence type="ECO:0000256" key="4">
    <source>
        <dbReference type="SAM" id="Coils"/>
    </source>
</evidence>
<dbReference type="Gene3D" id="1.10.287.950">
    <property type="entry name" value="Methyl-accepting chemotaxis protein"/>
    <property type="match status" value="1"/>
</dbReference>
<evidence type="ECO:0000313" key="9">
    <source>
        <dbReference type="EMBL" id="GGH06860.1"/>
    </source>
</evidence>
<dbReference type="EMBL" id="BMFS01000013">
    <property type="protein sequence ID" value="GGH06860.1"/>
    <property type="molecule type" value="Genomic_DNA"/>
</dbReference>
<proteinExistence type="inferred from homology"/>
<evidence type="ECO:0000256" key="6">
    <source>
        <dbReference type="SAM" id="Phobius"/>
    </source>
</evidence>
<evidence type="ECO:0000256" key="1">
    <source>
        <dbReference type="ARBA" id="ARBA00023224"/>
    </source>
</evidence>
<evidence type="ECO:0000256" key="2">
    <source>
        <dbReference type="ARBA" id="ARBA00029447"/>
    </source>
</evidence>
<feature type="transmembrane region" description="Helical" evidence="6">
    <location>
        <begin position="6"/>
        <end position="26"/>
    </location>
</feature>
<feature type="coiled-coil region" evidence="4">
    <location>
        <begin position="253"/>
        <end position="280"/>
    </location>
</feature>
<dbReference type="SMART" id="SM00304">
    <property type="entry name" value="HAMP"/>
    <property type="match status" value="2"/>
</dbReference>
<evidence type="ECO:0000256" key="5">
    <source>
        <dbReference type="SAM" id="MobiDB-lite"/>
    </source>
</evidence>
<protein>
    <recommendedName>
        <fullName evidence="11">Methyl-accepting chemotaxis protein</fullName>
    </recommendedName>
</protein>
<dbReference type="PROSITE" id="PS50885">
    <property type="entry name" value="HAMP"/>
    <property type="match status" value="1"/>
</dbReference>
<keyword evidence="6" id="KW-0812">Transmembrane</keyword>
<dbReference type="InterPro" id="IPR004089">
    <property type="entry name" value="MCPsignal_dom"/>
</dbReference>
<name>A0ABQ1XZ97_9PROT</name>
<keyword evidence="4" id="KW-0175">Coiled coil</keyword>
<dbReference type="SUPFAM" id="SSF58104">
    <property type="entry name" value="Methyl-accepting chemotaxis protein (MCP) signaling domain"/>
    <property type="match status" value="1"/>
</dbReference>
<keyword evidence="10" id="KW-1185">Reference proteome</keyword>
<evidence type="ECO:0008006" key="11">
    <source>
        <dbReference type="Google" id="ProtNLM"/>
    </source>
</evidence>
<keyword evidence="6" id="KW-0472">Membrane</keyword>
<keyword evidence="6" id="KW-1133">Transmembrane helix</keyword>
<dbReference type="Pfam" id="PF00015">
    <property type="entry name" value="MCPsignal"/>
    <property type="match status" value="1"/>
</dbReference>
<dbReference type="InterPro" id="IPR004090">
    <property type="entry name" value="Chemotax_Me-accpt_rcpt"/>
</dbReference>
<sequence>MSIRVKIMAAVGVLGIVSVILAGLGIQSMQAYNTRVAAYENAATRAYYGEHLNRLVTGVVMEARGIYASRTTEQATPFAQGLMRQLDDIDALLDQWSAAIPGSGEDRVLFEAVRSRTAEFRAFRAETARLGTDVDPAQANIQGNNDANRSNRRAYQQEIDAVVDRDRAQLDAIEAELASFYRTRFIMLTGIAILGVLGALGFALYVAIFQVSRPLTRVTDVLEQVAGGDLTVEVPAVKTRDEIGQLWSTVGVLRTALADAEALKAEQEQTEARQREMQRQMMIETADRFEAEVGSLLTDVIQAASQVYSSAGIVDTNATRTTEESSSAAAASEETSANVQSVASASEELSASIQEISRQISEASALIGEAVGQARATDADVRTLADNASKVGEVVTLIQGIAEQTNLLALNATIEAARAGEAGKGFAVVANEVKALATQTAKATGDIEAQMTAIEAATGHAVERIADIVKRIGDLNTLAGGVAASAEQQGAATGDIARAIQEAAAGASQIASTIEALNQISDGNAQASGALLEACKTLNSRSEELKGQMTRFVSGIKAA</sequence>
<dbReference type="PROSITE" id="PS50111">
    <property type="entry name" value="CHEMOTAXIS_TRANSDUC_2"/>
    <property type="match status" value="1"/>
</dbReference>
<dbReference type="PANTHER" id="PTHR32089">
    <property type="entry name" value="METHYL-ACCEPTING CHEMOTAXIS PROTEIN MCPB"/>
    <property type="match status" value="1"/>
</dbReference>
<dbReference type="CDD" id="cd06225">
    <property type="entry name" value="HAMP"/>
    <property type="match status" value="1"/>
</dbReference>
<keyword evidence="1 3" id="KW-0807">Transducer</keyword>